<dbReference type="Proteomes" id="UP000018208">
    <property type="component" value="Unassembled WGS sequence"/>
</dbReference>
<dbReference type="EMBL" id="AUWU02000003">
    <property type="protein sequence ID" value="KAH0575381.1"/>
    <property type="molecule type" value="Genomic_DNA"/>
</dbReference>
<dbReference type="InterPro" id="IPR011990">
    <property type="entry name" value="TPR-like_helical_dom_sf"/>
</dbReference>
<dbReference type="GeneID" id="94297037"/>
<feature type="coiled-coil region" evidence="1">
    <location>
        <begin position="205"/>
        <end position="232"/>
    </location>
</feature>
<keyword evidence="1" id="KW-0175">Coiled coil</keyword>
<organism evidence="2 3">
    <name type="scientific">Spironucleus salmonicida</name>
    <dbReference type="NCBI Taxonomy" id="348837"/>
    <lineage>
        <taxon>Eukaryota</taxon>
        <taxon>Metamonada</taxon>
        <taxon>Diplomonadida</taxon>
        <taxon>Hexamitidae</taxon>
        <taxon>Hexamitinae</taxon>
        <taxon>Spironucleus</taxon>
    </lineage>
</organism>
<dbReference type="AlphaFoldDB" id="A0A9P8LW92"/>
<name>A0A9P8LW92_9EUKA</name>
<evidence type="ECO:0000313" key="3">
    <source>
        <dbReference type="Proteomes" id="UP000018208"/>
    </source>
</evidence>
<evidence type="ECO:0000313" key="2">
    <source>
        <dbReference type="EMBL" id="KAH0575381.1"/>
    </source>
</evidence>
<evidence type="ECO:0008006" key="4">
    <source>
        <dbReference type="Google" id="ProtNLM"/>
    </source>
</evidence>
<keyword evidence="3" id="KW-1185">Reference proteome</keyword>
<comment type="caution">
    <text evidence="2">The sequence shown here is derived from an EMBL/GenBank/DDBJ whole genome shotgun (WGS) entry which is preliminary data.</text>
</comment>
<dbReference type="KEGG" id="ssao:94297037"/>
<protein>
    <recommendedName>
        <fullName evidence="4">Tetratricopeptide repeat-containing protein</fullName>
    </recommendedName>
</protein>
<accession>A0A9P8LW92</accession>
<gene>
    <name evidence="2" type="ORF">SS50377_23014</name>
</gene>
<dbReference type="RefSeq" id="XP_067766154.1">
    <property type="nucleotide sequence ID" value="XM_067906886.1"/>
</dbReference>
<sequence length="1086" mass="126055">MEETIIHTFQLSELNQLPEIFASLEELYIMLLDLVYTKKYNCIQQYNSIIQYCIENNFLINIQFQAQKFNNQMSPTQLIIGCLVMIPTLIASTNFQEAITLADALQNDITTQIQDYHLDSYFKQNHTTYLQLLKIFKNKIQNSKNYLDIINILRSVAYEGLGNYKASLQQIQAIAETDKSIQLACLRIKFNLIYQQSKEFLVPMFEMAKNNISSMISEIKQLQSNITKVSKNTLFDYDQSLIQYVSTLYLSRIHTLINSYEQANIYYTELWQLSPDDESYEESIVAYLDNFVRYAGGDKNDCSLVTKSPLHYHFHSNKIRPEVVNQALQIATEFANVKDKQQLNAIAYYYMGHLKILLKDYDGAVGDLRKSKELNQTQYKYPSELVSVAWLPSMIDFDLLSVMLLSGRKEICQVNQPNYFEKIIQNKNILIQLSTDRQEMAQILHILFNFQRKFHDNSLLSNEDVVHLLVKVGMLDDKFFPNNTEFYYVEPTINNCHIMVQVYLLAIYFIESQNYEIGQFCRDKIKDLIGEFPELELVQTILKSKQNMQQDVQIVPTVSYTLLLMQTQKRKTFLENVQKWIMKQQPPTSESRRIQVYTKCLQSSPDTAINLSNLLQDVEPIRILLKCYKSIQVTDIIQNQTDSFSIIIKAFLLYENKSIGQAIELLEKTVYLTQVKEKQQLVYFNLAKLNVLNNTTEDGINILQVLEQTVSKSTILYNSVIFDLILAYEEISDVNKALQLGSQHSTFNILKTMIVFKQFQFGIDYETMENLLKNYVELNEFDSLVIRAILHLKSTQDQDGYFQQLFTELLNRIPQFQKIFEQPKTQFPSPNYFTLEIIEQEKMSSSLLPQFSPISIFLSDIYDKKYSILFFVSLCCSLALILDQQIDFALIEPFFGVRDNFHSSWANNVHIYLLKFGLESPFMESIQQNSQAEVIQTIEVNQQQHNLLALNFPVNLPKIYEKQEFFNPINQFTVASLVDEVKSQIEPENQTQNNTCQSVLNSVFMLDYTVEVVSPKKQVQNLALEPNKLTLQQLETPQRPLRAKSARPLLKMPKTIQQQKPVVGKPIRAGFRRLKAIQDSGSGDAE</sequence>
<evidence type="ECO:0000256" key="1">
    <source>
        <dbReference type="SAM" id="Coils"/>
    </source>
</evidence>
<dbReference type="SUPFAM" id="SSF48452">
    <property type="entry name" value="TPR-like"/>
    <property type="match status" value="1"/>
</dbReference>
<proteinExistence type="predicted"/>
<reference evidence="2 3" key="1">
    <citation type="journal article" date="2014" name="PLoS Genet.">
        <title>The Genome of Spironucleus salmonicida Highlights a Fish Pathogen Adapted to Fluctuating Environments.</title>
        <authorList>
            <person name="Xu F."/>
            <person name="Jerlstrom-Hultqvist J."/>
            <person name="Einarsson E."/>
            <person name="Astvaldsson A."/>
            <person name="Svard S.G."/>
            <person name="Andersson J.O."/>
        </authorList>
    </citation>
    <scope>NUCLEOTIDE SEQUENCE [LARGE SCALE GENOMIC DNA]</scope>
    <source>
        <strain evidence="2 3">ATCC 50377</strain>
    </source>
</reference>